<reference evidence="1" key="1">
    <citation type="journal article" date="2009" name="FEMS Microbiol. Lett.">
        <title>Morphological and genetic analysis of three bacteriophages of Serratia marcescens isolated from environmental water.</title>
        <authorList>
            <person name="Matsushita K."/>
            <person name="Uchiyama J."/>
            <person name="Kato S."/>
            <person name="Ujihara T."/>
            <person name="Hoshiba H."/>
            <person name="Sugihara S."/>
            <person name="Muraoka A."/>
            <person name="Wakiguchi H."/>
            <person name="Matsuzaki S."/>
        </authorList>
    </citation>
    <scope>NUCLEOTIDE SEQUENCE</scope>
    <source>
        <strain evidence="1">KSP20</strain>
    </source>
</reference>
<evidence type="ECO:0008006" key="2">
    <source>
        <dbReference type="Google" id="ProtNLM"/>
    </source>
</evidence>
<proteinExistence type="predicted"/>
<sequence length="476" mass="52477">MVASASSATATRPMTVESTSLIAVCRSVFSLTRAPWKKLSVILYRHHACEFVVIFAEKRRRNTRRWLSSAGDNNARFSPSRAHETISAKGGAMALTTDAIDKAKSLLGGGASTFNDYQTELSRVPAFSVLLGGKELTRLDERILSLEMTDNRGFEADELTITVDDTDGQMQLPPRGAEVSASMGWHGEALVYKGIFIVDEVAHAGPPDTLTITARSADFRDEFNVKREVSWHDVTVERVVSAIARRYSLKAIISQQLMEVEIDHADQTQESDMSFLTRMAEMLGAIATVKNGSLLFILPGGGVSANGKALPSFAITRSSGDRHAFRIADRDAYTGVRAYWLDLEFGKKKKVTVKARKPAKKKVQRSSSREGDYIEGADGNVYVLRKTYNNETAAKRAAAAKWQQLKRGAAEFTLTLAYGRADLYPEQHGTVSGFKTDIDNQDWIIARASHSIDGNGFTTRLELEAKIPEWIAESEK</sequence>
<accession>B9A7A9</accession>
<dbReference type="SUPFAM" id="SSF69279">
    <property type="entry name" value="Phage tail proteins"/>
    <property type="match status" value="1"/>
</dbReference>
<dbReference type="EMBL" id="AB452988">
    <property type="protein sequence ID" value="BAH15155.1"/>
    <property type="molecule type" value="Genomic_DNA"/>
</dbReference>
<dbReference type="PANTHER" id="PTHR35862">
    <property type="entry name" value="FELS-2 PROPHAGE PROTEIN"/>
    <property type="match status" value="1"/>
</dbReference>
<evidence type="ECO:0000313" key="1">
    <source>
        <dbReference type="EMBL" id="BAH15155.1"/>
    </source>
</evidence>
<dbReference type="Pfam" id="PF05954">
    <property type="entry name" value="Phage_GPD"/>
    <property type="match status" value="1"/>
</dbReference>
<organismHost>
    <name type="scientific">Serratia marcescens</name>
    <dbReference type="NCBI Taxonomy" id="615"/>
</organismHost>
<protein>
    <recommendedName>
        <fullName evidence="2">Phage late control D family protein</fullName>
    </recommendedName>
</protein>
<organism evidence="1">
    <name type="scientific">Serratia phage KSP20</name>
    <name type="common">Serratia marcescens bacteriophage KSP20</name>
    <dbReference type="NCBI Taxonomy" id="552527"/>
    <lineage>
        <taxon>Viruses</taxon>
        <taxon>Duplodnaviria</taxon>
        <taxon>Heunggongvirae</taxon>
        <taxon>Uroviricota</taxon>
        <taxon>Caudoviricetes</taxon>
        <taxon>Peduoviridae</taxon>
    </lineage>
</organism>
<name>B9A7A9_BPSK2</name>
<dbReference type="PANTHER" id="PTHR35862:SF3">
    <property type="entry name" value="FELS-2 PROPHAGE PROTEIN"/>
    <property type="match status" value="1"/>
</dbReference>
<dbReference type="InterPro" id="IPR052726">
    <property type="entry name" value="Phage_Baseplate_Hub"/>
</dbReference>